<name>A0A1X0R5S8_RHIZD</name>
<reference evidence="2" key="1">
    <citation type="journal article" date="2016" name="Proc. Natl. Acad. Sci. U.S.A.">
        <title>Lipid metabolic changes in an early divergent fungus govern the establishment of a mutualistic symbiosis with endobacteria.</title>
        <authorList>
            <person name="Lastovetsky O.A."/>
            <person name="Gaspar M.L."/>
            <person name="Mondo S.J."/>
            <person name="LaButti K.M."/>
            <person name="Sandor L."/>
            <person name="Grigoriev I.V."/>
            <person name="Henry S.A."/>
            <person name="Pawlowska T.E."/>
        </authorList>
    </citation>
    <scope>NUCLEOTIDE SEQUENCE [LARGE SCALE GENOMIC DNA]</scope>
    <source>
        <strain evidence="2">ATCC 52814</strain>
    </source>
</reference>
<dbReference type="OrthoDB" id="2449404at2759"/>
<sequence>MQTQATSKPLSPLQSLAQKSTSNATNISPSLASLAQRSTPKTNSLTHLANRNSSASIAKPTSATGAGLLKLSSLVKQPNKIVSEPPKEQTKQEDSESNSDKSGENTEEEQEEEEEEDNPLCAKPSAAAQFLFEPQPKVVPAKEVNFLTASLQAMFYDDLKKSSSIPIFTFDKPSPDDIVLAAQSQRGAGSTKRS</sequence>
<evidence type="ECO:0000313" key="2">
    <source>
        <dbReference type="EMBL" id="ORE07288.1"/>
    </source>
</evidence>
<evidence type="ECO:0000256" key="1">
    <source>
        <dbReference type="SAM" id="MobiDB-lite"/>
    </source>
</evidence>
<protein>
    <submittedName>
        <fullName evidence="2">Uncharacterized protein</fullName>
    </submittedName>
</protein>
<gene>
    <name evidence="2" type="ORF">BCV72DRAFT_249491</name>
</gene>
<organism evidence="2">
    <name type="scientific">Rhizopus microsporus var. microsporus</name>
    <dbReference type="NCBI Taxonomy" id="86635"/>
    <lineage>
        <taxon>Eukaryota</taxon>
        <taxon>Fungi</taxon>
        <taxon>Fungi incertae sedis</taxon>
        <taxon>Mucoromycota</taxon>
        <taxon>Mucoromycotina</taxon>
        <taxon>Mucoromycetes</taxon>
        <taxon>Mucorales</taxon>
        <taxon>Mucorineae</taxon>
        <taxon>Rhizopodaceae</taxon>
        <taxon>Rhizopus</taxon>
    </lineage>
</organism>
<feature type="compositionally biased region" description="Acidic residues" evidence="1">
    <location>
        <begin position="105"/>
        <end position="118"/>
    </location>
</feature>
<accession>A0A1X0R5S8</accession>
<feature type="compositionally biased region" description="Polar residues" evidence="1">
    <location>
        <begin position="1"/>
        <end position="64"/>
    </location>
</feature>
<dbReference type="Proteomes" id="UP000242414">
    <property type="component" value="Unassembled WGS sequence"/>
</dbReference>
<feature type="region of interest" description="Disordered" evidence="1">
    <location>
        <begin position="1"/>
        <end position="127"/>
    </location>
</feature>
<feature type="compositionally biased region" description="Basic and acidic residues" evidence="1">
    <location>
        <begin position="85"/>
        <end position="104"/>
    </location>
</feature>
<dbReference type="AlphaFoldDB" id="A0A1X0R5S8"/>
<dbReference type="EMBL" id="KV921906">
    <property type="protein sequence ID" value="ORE07288.1"/>
    <property type="molecule type" value="Genomic_DNA"/>
</dbReference>
<dbReference type="VEuPathDB" id="FungiDB:BCV72DRAFT_249491"/>
<proteinExistence type="predicted"/>